<name>B8MLQ8_TALSN</name>
<dbReference type="VEuPathDB" id="FungiDB:TSTA_098860"/>
<feature type="region of interest" description="Disordered" evidence="1">
    <location>
        <begin position="92"/>
        <end position="123"/>
    </location>
</feature>
<dbReference type="Proteomes" id="UP000001745">
    <property type="component" value="Unassembled WGS sequence"/>
</dbReference>
<dbReference type="RefSeq" id="XP_002485868.1">
    <property type="nucleotide sequence ID" value="XM_002485823.1"/>
</dbReference>
<dbReference type="eggNOG" id="ENOG502SEDR">
    <property type="taxonomic scope" value="Eukaryota"/>
</dbReference>
<evidence type="ECO:0000313" key="3">
    <source>
        <dbReference type="EMBL" id="EED13630.1"/>
    </source>
</evidence>
<organism evidence="3 4">
    <name type="scientific">Talaromyces stipitatus (strain ATCC 10500 / CBS 375.48 / QM 6759 / NRRL 1006)</name>
    <name type="common">Penicillium stipitatum</name>
    <dbReference type="NCBI Taxonomy" id="441959"/>
    <lineage>
        <taxon>Eukaryota</taxon>
        <taxon>Fungi</taxon>
        <taxon>Dikarya</taxon>
        <taxon>Ascomycota</taxon>
        <taxon>Pezizomycotina</taxon>
        <taxon>Eurotiomycetes</taxon>
        <taxon>Eurotiomycetidae</taxon>
        <taxon>Eurotiales</taxon>
        <taxon>Trichocomaceae</taxon>
        <taxon>Talaromyces</taxon>
        <taxon>Talaromyces sect. Talaromyces</taxon>
    </lineage>
</organism>
<evidence type="ECO:0000256" key="1">
    <source>
        <dbReference type="SAM" id="MobiDB-lite"/>
    </source>
</evidence>
<dbReference type="AlphaFoldDB" id="B8MLQ8"/>
<dbReference type="Pfam" id="PF10382">
    <property type="entry name" value="ZGRF1-like_N"/>
    <property type="match status" value="1"/>
</dbReference>
<gene>
    <name evidence="3" type="ORF">TSTA_098860</name>
</gene>
<dbReference type="OrthoDB" id="6513042at2759"/>
<feature type="compositionally biased region" description="Polar residues" evidence="1">
    <location>
        <begin position="113"/>
        <end position="123"/>
    </location>
</feature>
<dbReference type="HOGENOM" id="CLU_1723554_0_0_1"/>
<reference evidence="4" key="1">
    <citation type="journal article" date="2015" name="Genome Announc.">
        <title>Genome sequence of the AIDS-associated pathogen Penicillium marneffei (ATCC18224) and its near taxonomic relative Talaromyces stipitatus (ATCC10500).</title>
        <authorList>
            <person name="Nierman W.C."/>
            <person name="Fedorova-Abrams N.D."/>
            <person name="Andrianopoulos A."/>
        </authorList>
    </citation>
    <scope>NUCLEOTIDE SEQUENCE [LARGE SCALE GENOMIC DNA]</scope>
    <source>
        <strain evidence="4">ATCC 10500 / CBS 375.48 / QM 6759 / NRRL 1006</strain>
    </source>
</reference>
<dbReference type="GeneID" id="8099714"/>
<dbReference type="PhylomeDB" id="B8MLQ8"/>
<feature type="domain" description="5'-3' DNA helicase ZGRF1-like N-terminal" evidence="2">
    <location>
        <begin position="28"/>
        <end position="88"/>
    </location>
</feature>
<dbReference type="EMBL" id="EQ962658">
    <property type="protein sequence ID" value="EED13630.1"/>
    <property type="molecule type" value="Genomic_DNA"/>
</dbReference>
<sequence>MSVPPSSLNRATSVPASQNTAPVITFRYGYLKYHTFNKRALVYDDAGNFIGDHHWPGSHDTQDGDELELDKGVLIQVTECMETTQTDISVLFDKRKARQESPQQKTPAPPQLPSSGIPSASYTRQSPLARLARPFNPLKPLNDVLGYSERAY</sequence>
<accession>B8MLQ8</accession>
<evidence type="ECO:0000259" key="2">
    <source>
        <dbReference type="Pfam" id="PF10382"/>
    </source>
</evidence>
<dbReference type="InParanoid" id="B8MLQ8"/>
<dbReference type="InterPro" id="IPR018838">
    <property type="entry name" value="ZGRF1-like_N"/>
</dbReference>
<keyword evidence="4" id="KW-1185">Reference proteome</keyword>
<proteinExistence type="predicted"/>
<evidence type="ECO:0000313" key="4">
    <source>
        <dbReference type="Proteomes" id="UP000001745"/>
    </source>
</evidence>
<protein>
    <recommendedName>
        <fullName evidence="2">5'-3' DNA helicase ZGRF1-like N-terminal domain-containing protein</fullName>
    </recommendedName>
</protein>